<keyword evidence="4 10" id="KW-0812">Transmembrane</keyword>
<dbReference type="Proteomes" id="UP000422736">
    <property type="component" value="Chromosome 2"/>
</dbReference>
<keyword evidence="6 10" id="KW-1133">Transmembrane helix</keyword>
<feature type="transmembrane region" description="Helical" evidence="10">
    <location>
        <begin position="360"/>
        <end position="385"/>
    </location>
</feature>
<evidence type="ECO:0000256" key="1">
    <source>
        <dbReference type="ARBA" id="ARBA00004477"/>
    </source>
</evidence>
<evidence type="ECO:0000256" key="3">
    <source>
        <dbReference type="ARBA" id="ARBA00010288"/>
    </source>
</evidence>
<comment type="subcellular location">
    <subcellularLocation>
        <location evidence="1 10">Endoplasmic reticulum membrane</location>
        <topology evidence="1 10">Multi-pass membrane protein</topology>
    </subcellularLocation>
</comment>
<accession>A0ABX6ER81</accession>
<feature type="transmembrane region" description="Helical" evidence="10">
    <location>
        <begin position="502"/>
        <end position="521"/>
    </location>
</feature>
<keyword evidence="7 10" id="KW-0472">Membrane</keyword>
<feature type="transmembrane region" description="Helical" evidence="10">
    <location>
        <begin position="429"/>
        <end position="448"/>
    </location>
</feature>
<protein>
    <recommendedName>
        <fullName evidence="8 10">Man(5)GlcNAc(2)-PP-dolichol translocation protein RFT1</fullName>
    </recommendedName>
</protein>
<evidence type="ECO:0000256" key="2">
    <source>
        <dbReference type="ARBA" id="ARBA00004922"/>
    </source>
</evidence>
<feature type="transmembrane region" description="Helical" evidence="10">
    <location>
        <begin position="12"/>
        <end position="32"/>
    </location>
</feature>
<dbReference type="InterPro" id="IPR007594">
    <property type="entry name" value="RFT1"/>
</dbReference>
<feature type="transmembrane region" description="Helical" evidence="10">
    <location>
        <begin position="527"/>
        <end position="546"/>
    </location>
</feature>
<dbReference type="PANTHER" id="PTHR13117:SF5">
    <property type="entry name" value="PROTEIN RFT1 HOMOLOG"/>
    <property type="match status" value="1"/>
</dbReference>
<evidence type="ECO:0000256" key="6">
    <source>
        <dbReference type="ARBA" id="ARBA00022989"/>
    </source>
</evidence>
<organism evidence="11 12">
    <name type="scientific">Kluyveromyces marxianus</name>
    <name type="common">Yeast</name>
    <name type="synonym">Candida kefyr</name>
    <dbReference type="NCBI Taxonomy" id="4911"/>
    <lineage>
        <taxon>Eukaryota</taxon>
        <taxon>Fungi</taxon>
        <taxon>Dikarya</taxon>
        <taxon>Ascomycota</taxon>
        <taxon>Saccharomycotina</taxon>
        <taxon>Saccharomycetes</taxon>
        <taxon>Saccharomycetales</taxon>
        <taxon>Saccharomycetaceae</taxon>
        <taxon>Kluyveromyces</taxon>
    </lineage>
</organism>
<name>A0ABX6ER81_KLUMA</name>
<evidence type="ECO:0000256" key="9">
    <source>
        <dbReference type="ARBA" id="ARBA00045912"/>
    </source>
</evidence>
<comment type="pathway">
    <text evidence="2">Protein modification; protein glycosylation.</text>
</comment>
<dbReference type="Pfam" id="PF04506">
    <property type="entry name" value="Rft-1"/>
    <property type="match status" value="1"/>
</dbReference>
<reference evidence="11 12" key="2">
    <citation type="submission" date="2019-11" db="EMBL/GenBank/DDBJ databases">
        <authorList>
            <person name="Lu H."/>
        </authorList>
    </citation>
    <scope>NUCLEOTIDE SEQUENCE [LARGE SCALE GENOMIC DNA]</scope>
    <source>
        <strain evidence="11 12">FIM1</strain>
    </source>
</reference>
<feature type="transmembrane region" description="Helical" evidence="10">
    <location>
        <begin position="213"/>
        <end position="233"/>
    </location>
</feature>
<feature type="transmembrane region" description="Helical" evidence="10">
    <location>
        <begin position="397"/>
        <end position="417"/>
    </location>
</feature>
<keyword evidence="10" id="KW-0813">Transport</keyword>
<dbReference type="EMBL" id="CP015055">
    <property type="protein sequence ID" value="QGN14232.1"/>
    <property type="molecule type" value="Genomic_DNA"/>
</dbReference>
<dbReference type="PANTHER" id="PTHR13117">
    <property type="entry name" value="ENDOPLASMIC RETICULUM MULTISPAN TRANSMEMBRANE PROTEIN-RELATED"/>
    <property type="match status" value="1"/>
</dbReference>
<evidence type="ECO:0000313" key="12">
    <source>
        <dbReference type="Proteomes" id="UP000422736"/>
    </source>
</evidence>
<feature type="transmembrane region" description="Helical" evidence="10">
    <location>
        <begin position="102"/>
        <end position="123"/>
    </location>
</feature>
<evidence type="ECO:0000256" key="8">
    <source>
        <dbReference type="ARBA" id="ARBA00044793"/>
    </source>
</evidence>
<keyword evidence="12" id="KW-1185">Reference proteome</keyword>
<evidence type="ECO:0000256" key="5">
    <source>
        <dbReference type="ARBA" id="ARBA00022824"/>
    </source>
</evidence>
<gene>
    <name evidence="11" type="primary">RFT1</name>
    <name evidence="11" type="ORF">FIM1_888</name>
</gene>
<keyword evidence="5 10" id="KW-0256">Endoplasmic reticulum</keyword>
<feature type="transmembrane region" description="Helical" evidence="10">
    <location>
        <begin position="44"/>
        <end position="62"/>
    </location>
</feature>
<reference evidence="11 12" key="1">
    <citation type="submission" date="2016-03" db="EMBL/GenBank/DDBJ databases">
        <title>How can Kluyveromyces marxianus grow so fast - potential evolutionary course in Saccharomyces Complex revealed by comparative genomics.</title>
        <authorList>
            <person name="Mo W."/>
            <person name="Lu W."/>
            <person name="Yang X."/>
            <person name="Qi J."/>
            <person name="Lv H."/>
        </authorList>
    </citation>
    <scope>NUCLEOTIDE SEQUENCE [LARGE SCALE GENOMIC DNA]</scope>
    <source>
        <strain evidence="11 12">FIM1</strain>
    </source>
</reference>
<comment type="function">
    <text evidence="9 10">Intramembrane glycolipid transporter that operates in the biosynthetic pathway of dolichol-linked oligosaccharides, the glycan precursors employed in protein asparagine (N)-glycosylation. The sequential addition of sugars to dolichol pyrophosphate produces dolichol-linked oligosaccharides containing fourteen sugars, including two GlcNAcs, nine mannoses and three glucoses. Once assembled, the oligosaccharide is transferred from the lipid to nascent proteins by oligosaccharyltransferases. The assembly of dolichol-linked oligosaccharides begins on the cytosolic side of the endoplasmic reticulum membrane and finishes in its lumen. RFT1 could mediate the translocation of the cytosolically oriented intermediate DolPP-GlcNAc2Man5, produced by ALG11, into the ER lumen where dolichol-linked oligosaccharides assembly continues. However, the intramembrane lipid transporter activity could not be confirmed in vitro.</text>
</comment>
<evidence type="ECO:0000256" key="10">
    <source>
        <dbReference type="RuleBase" id="RU365067"/>
    </source>
</evidence>
<proteinExistence type="inferred from homology"/>
<evidence type="ECO:0000256" key="4">
    <source>
        <dbReference type="ARBA" id="ARBA00022692"/>
    </source>
</evidence>
<feature type="transmembrane region" description="Helical" evidence="10">
    <location>
        <begin position="143"/>
        <end position="162"/>
    </location>
</feature>
<feature type="transmembrane region" description="Helical" evidence="10">
    <location>
        <begin position="460"/>
        <end position="481"/>
    </location>
</feature>
<evidence type="ECO:0000313" key="11">
    <source>
        <dbReference type="EMBL" id="QGN14232.1"/>
    </source>
</evidence>
<evidence type="ECO:0000256" key="7">
    <source>
        <dbReference type="ARBA" id="ARBA00023136"/>
    </source>
</evidence>
<comment type="similarity">
    <text evidence="3 10">Belongs to the RFT1 family.</text>
</comment>
<sequence length="563" mass="64576">MAVKNDHLNKFASGILFLMLGQTLSKGVNFLLNTLLVRYLSPRIFGITSFLEFLLSTVLFFSRESIRISTLRIKSSTDTGKDEKKEDDAIEISEDVATLQSLINFGYIPFLIGVPLSIILISWQYSNLNSYFVDLPYFKMSIFLIWLSILIELMSEPFYLVHQYLLSHYTRSKYESLGVTFACISNFVIVVWFEKMVNGAGFQLHDNHKQEGIAIFAFSVGKLVHAVTLLICYSYNYYSTSHKNAKGESYSYRLTKVDAGNKHEQYYFQSDTVQHFKKVYFQLCFKHLLTEGDKLIINSLCTVEEQGIYSLLSNYGSLITRLLFAPIEESLRLFLARLLSVRSNKNLRLSMKVLIDLTKFYLYLSLFIIIFGPTNSSFLLKFVIGSKWSSTTFLETIRSYCFYIPFLSLNGIFEAFFQSVASGDQIFKHSYVMMLFSGVFLFNCWLFIEYFDLSLEGLIVSNILNMALRIAYCGNFIFKFYHYLLSESVTNNTQSLKPNLSAFKTVSLVASVIGALDWYFIGYVENIQELLINAVLAVSLLIFVIYKEKGLISELLAAKNYTA</sequence>
<feature type="transmembrane region" description="Helical" evidence="10">
    <location>
        <begin position="174"/>
        <end position="193"/>
    </location>
</feature>